<proteinExistence type="predicted"/>
<organism evidence="1 2">
    <name type="scientific">Paenibacillus sepulcri</name>
    <dbReference type="NCBI Taxonomy" id="359917"/>
    <lineage>
        <taxon>Bacteria</taxon>
        <taxon>Bacillati</taxon>
        <taxon>Bacillota</taxon>
        <taxon>Bacilli</taxon>
        <taxon>Bacillales</taxon>
        <taxon>Paenibacillaceae</taxon>
        <taxon>Paenibacillus</taxon>
    </lineage>
</organism>
<reference evidence="1 2" key="1">
    <citation type="submission" date="2021-07" db="EMBL/GenBank/DDBJ databases">
        <title>Paenibacillus radiodurans sp. nov., isolated from the southeastern edge of Tengger Desert.</title>
        <authorList>
            <person name="Zhang G."/>
        </authorList>
    </citation>
    <scope>NUCLEOTIDE SEQUENCE [LARGE SCALE GENOMIC DNA]</scope>
    <source>
        <strain evidence="1 2">CCM 7311</strain>
    </source>
</reference>
<dbReference type="Proteomes" id="UP001519887">
    <property type="component" value="Unassembled WGS sequence"/>
</dbReference>
<evidence type="ECO:0008006" key="3">
    <source>
        <dbReference type="Google" id="ProtNLM"/>
    </source>
</evidence>
<dbReference type="SUPFAM" id="SSF54909">
    <property type="entry name" value="Dimeric alpha+beta barrel"/>
    <property type="match status" value="1"/>
</dbReference>
<name>A0ABS7C1S4_9BACL</name>
<dbReference type="EMBL" id="JAHZIK010000264">
    <property type="protein sequence ID" value="MBW7454868.1"/>
    <property type="molecule type" value="Genomic_DNA"/>
</dbReference>
<dbReference type="RefSeq" id="WP_210037530.1">
    <property type="nucleotide sequence ID" value="NZ_JBHLVU010000004.1"/>
</dbReference>
<sequence>MGKYIVTVMTKPKDGKDEEFRNWYKHIHIPELLKLPGFISGNRYYSVKAELPYMAIYEIETEDIQKTMDCFQNNSPNLTWSNALDMDSIQSQVYEVLE</sequence>
<evidence type="ECO:0000313" key="1">
    <source>
        <dbReference type="EMBL" id="MBW7454868.1"/>
    </source>
</evidence>
<evidence type="ECO:0000313" key="2">
    <source>
        <dbReference type="Proteomes" id="UP001519887"/>
    </source>
</evidence>
<keyword evidence="2" id="KW-1185">Reference proteome</keyword>
<accession>A0ABS7C1S4</accession>
<dbReference type="InterPro" id="IPR011008">
    <property type="entry name" value="Dimeric_a/b-barrel"/>
</dbReference>
<gene>
    <name evidence="1" type="ORF">K0U00_12570</name>
</gene>
<comment type="caution">
    <text evidence="1">The sequence shown here is derived from an EMBL/GenBank/DDBJ whole genome shotgun (WGS) entry which is preliminary data.</text>
</comment>
<protein>
    <recommendedName>
        <fullName evidence="3">EthD family reductase</fullName>
    </recommendedName>
</protein>
<dbReference type="Gene3D" id="3.30.70.100">
    <property type="match status" value="1"/>
</dbReference>